<dbReference type="KEGG" id="htx:EKK97_13810"/>
<dbReference type="RefSeq" id="WP_159552689.1">
    <property type="nucleotide sequence ID" value="NZ_CP035042.1"/>
</dbReference>
<dbReference type="Proteomes" id="UP000464013">
    <property type="component" value="Chromosome"/>
</dbReference>
<name>A0A6I6SMK5_9GAMM</name>
<feature type="chain" id="PRO_5026175419" evidence="1">
    <location>
        <begin position="21"/>
        <end position="68"/>
    </location>
</feature>
<evidence type="ECO:0000313" key="2">
    <source>
        <dbReference type="EMBL" id="QHC50441.1"/>
    </source>
</evidence>
<accession>A0A6I6SMK5</accession>
<proteinExistence type="predicted"/>
<gene>
    <name evidence="2" type="ORF">EKK97_13810</name>
</gene>
<protein>
    <submittedName>
        <fullName evidence="2">Uncharacterized protein</fullName>
    </submittedName>
</protein>
<sequence length="68" mass="7507">MNMLTRLSAASIFASLGALTAPLGFPIQRHQAPPKPRFGGVKRQKRAAVISIRKFDLDDNNFCDTHVL</sequence>
<keyword evidence="1" id="KW-0732">Signal</keyword>
<evidence type="ECO:0000256" key="1">
    <source>
        <dbReference type="SAM" id="SignalP"/>
    </source>
</evidence>
<reference evidence="2 3" key="1">
    <citation type="submission" date="2019-01" db="EMBL/GenBank/DDBJ databases">
        <title>Complete genome of a denitifying bacterium Halomons sp. BC-M4-5.</title>
        <authorList>
            <person name="Wang L."/>
            <person name="Shao Z."/>
        </authorList>
    </citation>
    <scope>NUCLEOTIDE SEQUENCE [LARGE SCALE GENOMIC DNA]</scope>
    <source>
        <strain evidence="2 3">BC-M4-5</strain>
    </source>
</reference>
<dbReference type="EMBL" id="CP035042">
    <property type="protein sequence ID" value="QHC50441.1"/>
    <property type="molecule type" value="Genomic_DNA"/>
</dbReference>
<organism evidence="2 3">
    <name type="scientific">Billgrantia tianxiuensis</name>
    <dbReference type="NCBI Taxonomy" id="2497861"/>
    <lineage>
        <taxon>Bacteria</taxon>
        <taxon>Pseudomonadati</taxon>
        <taxon>Pseudomonadota</taxon>
        <taxon>Gammaproteobacteria</taxon>
        <taxon>Oceanospirillales</taxon>
        <taxon>Halomonadaceae</taxon>
        <taxon>Billgrantia</taxon>
    </lineage>
</organism>
<dbReference type="AlphaFoldDB" id="A0A6I6SMK5"/>
<feature type="signal peptide" evidence="1">
    <location>
        <begin position="1"/>
        <end position="20"/>
    </location>
</feature>
<evidence type="ECO:0000313" key="3">
    <source>
        <dbReference type="Proteomes" id="UP000464013"/>
    </source>
</evidence>
<keyword evidence="3" id="KW-1185">Reference proteome</keyword>